<dbReference type="OrthoDB" id="1933717at2759"/>
<protein>
    <submittedName>
        <fullName evidence="2">Uncharacterized protein</fullName>
    </submittedName>
</protein>
<dbReference type="Gene3D" id="3.40.50.720">
    <property type="entry name" value="NAD(P)-binding Rossmann-like Domain"/>
    <property type="match status" value="1"/>
</dbReference>
<dbReference type="SUPFAM" id="SSF51735">
    <property type="entry name" value="NAD(P)-binding Rossmann-fold domains"/>
    <property type="match status" value="1"/>
</dbReference>
<dbReference type="EMBL" id="CP055898">
    <property type="protein sequence ID" value="QKX54228.1"/>
    <property type="molecule type" value="Genomic_DNA"/>
</dbReference>
<dbReference type="Pfam" id="PF00106">
    <property type="entry name" value="adh_short"/>
    <property type="match status" value="1"/>
</dbReference>
<feature type="transmembrane region" description="Helical" evidence="1">
    <location>
        <begin position="18"/>
        <end position="38"/>
    </location>
</feature>
<keyword evidence="1" id="KW-0812">Transmembrane</keyword>
<organism evidence="2 3">
    <name type="scientific">Talaromyces rugulosus</name>
    <name type="common">Penicillium rugulosum</name>
    <dbReference type="NCBI Taxonomy" id="121627"/>
    <lineage>
        <taxon>Eukaryota</taxon>
        <taxon>Fungi</taxon>
        <taxon>Dikarya</taxon>
        <taxon>Ascomycota</taxon>
        <taxon>Pezizomycotina</taxon>
        <taxon>Eurotiomycetes</taxon>
        <taxon>Eurotiomycetidae</taxon>
        <taxon>Eurotiales</taxon>
        <taxon>Trichocomaceae</taxon>
        <taxon>Talaromyces</taxon>
        <taxon>Talaromyces sect. Islandici</taxon>
    </lineage>
</organism>
<feature type="transmembrane region" description="Helical" evidence="1">
    <location>
        <begin position="50"/>
        <end position="69"/>
    </location>
</feature>
<dbReference type="KEGG" id="trg:TRUGW13939_01313"/>
<dbReference type="InterPro" id="IPR036291">
    <property type="entry name" value="NAD(P)-bd_dom_sf"/>
</dbReference>
<proteinExistence type="predicted"/>
<keyword evidence="3" id="KW-1185">Reference proteome</keyword>
<dbReference type="Proteomes" id="UP000509510">
    <property type="component" value="Chromosome I"/>
</dbReference>
<name>A0A7H8QJV7_TALRU</name>
<feature type="transmembrane region" description="Helical" evidence="1">
    <location>
        <begin position="445"/>
        <end position="468"/>
    </location>
</feature>
<dbReference type="PANTHER" id="PTHR37576">
    <property type="entry name" value="DEFECT AT LOW TEMPERATURE PROTEIN 1"/>
    <property type="match status" value="1"/>
</dbReference>
<keyword evidence="1" id="KW-1133">Transmembrane helix</keyword>
<dbReference type="AlphaFoldDB" id="A0A7H8QJV7"/>
<evidence type="ECO:0000313" key="3">
    <source>
        <dbReference type="Proteomes" id="UP000509510"/>
    </source>
</evidence>
<dbReference type="InterPro" id="IPR021514">
    <property type="entry name" value="DUF3176"/>
</dbReference>
<gene>
    <name evidence="2" type="ORF">TRUGW13939_01313</name>
</gene>
<evidence type="ECO:0000313" key="2">
    <source>
        <dbReference type="EMBL" id="QKX54228.1"/>
    </source>
</evidence>
<accession>A0A7H8QJV7</accession>
<dbReference type="InterPro" id="IPR002347">
    <property type="entry name" value="SDR_fam"/>
</dbReference>
<sequence>MYASLEGRKRQRTPWPTLIMIVLMMVCKTAVAVIIVVSDGQAVDSWRVSPAVILALLSSIWSGMLAFVLTMSTTITWWRSACEGATLETLHCIWKRGLSLWHLSALRSSAVVRRVVLVAWIVIISQMAHNSLLQRATQTTLSQASFFDNMTLDVQTQIPDGWMGAVYDPSSMVGSRGSLSAIQDWWMNKTISTIPQTAAGNRSGSHCDGTCRGSVKGMGISYECTSTSRSLDLTAGHNGGTYIFSINTTLSYNSATNTPFVDLLVLYSSAVDGECTATLNLRNCSIEAAIVEYPIVIENSTVALDRTRLDPPVVVEKYVSKGDMPTATVGQGAGPLQGIHGFVYDTLTTNVSLVNTDNRVRHTGRFIGDIFFQTDESAYDQAILHKCGLQWSDPTLYVLDAMQDFLFRAAITSARNSTDDDDGVHQTFSVNRTADILTYQSNYGFLAAALALMSLALGCVILQLWGWWRLRHCVVSLSPVEVANSFGALATSTQLDNHNSSPRFTRDNKDVSTVDDILHAVGKSTVRYDGVAFRGRSVYSLQGRPISLGVLSPERRDVKYVEQHRSGFSGHIWPSMGDPRVRNMDHFTATTHSAISPILDPSANRFQRPFSVCIIGASGAIGHGVAKSYARAGCSDIILAARDIETLKTNAQSLAVAVSPAPRMHIQHCDIANADSVRTLTEYISSNLPVLDAVVLVSGISGAIELRITDGSPADGAWAQVFGTNALGTYHVAHYFVPLLLKSQTKSFMVVGSVAACITKGIIANTKYCVSKLTQARLVECVAEQFKEEGLFAVSVHPGAVKSQNAIDNAPEQFMKYLTDDPELCGAFCVWLTQAPARFQWLSGRLVCATWDPDELLAKKDDIVKGDLLKFEARTTLDQ</sequence>
<dbReference type="GeneID" id="55988825"/>
<dbReference type="RefSeq" id="XP_035340407.1">
    <property type="nucleotide sequence ID" value="XM_035484514.1"/>
</dbReference>
<evidence type="ECO:0000256" key="1">
    <source>
        <dbReference type="SAM" id="Phobius"/>
    </source>
</evidence>
<dbReference type="Pfam" id="PF11374">
    <property type="entry name" value="DUF3176"/>
    <property type="match status" value="1"/>
</dbReference>
<keyword evidence="1" id="KW-0472">Membrane</keyword>
<reference evidence="3" key="1">
    <citation type="submission" date="2020-06" db="EMBL/GenBank/DDBJ databases">
        <title>A chromosome-scale genome assembly of Talaromyces rugulosus W13939.</title>
        <authorList>
            <person name="Wang B."/>
            <person name="Guo L."/>
            <person name="Ye K."/>
            <person name="Wang L."/>
        </authorList>
    </citation>
    <scope>NUCLEOTIDE SEQUENCE [LARGE SCALE GENOMIC DNA]</scope>
    <source>
        <strain evidence="3">W13939</strain>
    </source>
</reference>
<dbReference type="PANTHER" id="PTHR37576:SF2">
    <property type="entry name" value="DEFECT AT LOW TEMPERATURE PROTEIN 1"/>
    <property type="match status" value="1"/>
</dbReference>